<evidence type="ECO:0000256" key="2">
    <source>
        <dbReference type="ARBA" id="ARBA00012417"/>
    </source>
</evidence>
<dbReference type="InterPro" id="IPR004365">
    <property type="entry name" value="NA-bd_OB_tRNA"/>
</dbReference>
<organism evidence="11 12">
    <name type="scientific">Hahella chejuensis (strain KCTC 2396)</name>
    <dbReference type="NCBI Taxonomy" id="349521"/>
    <lineage>
        <taxon>Bacteria</taxon>
        <taxon>Pseudomonadati</taxon>
        <taxon>Pseudomonadota</taxon>
        <taxon>Gammaproteobacteria</taxon>
        <taxon>Oceanospirillales</taxon>
        <taxon>Hahellaceae</taxon>
        <taxon>Hahella</taxon>
    </lineage>
</organism>
<evidence type="ECO:0000313" key="12">
    <source>
        <dbReference type="Proteomes" id="UP000000238"/>
    </source>
</evidence>
<dbReference type="InterPro" id="IPR040982">
    <property type="entry name" value="DNA_pol3_finger"/>
</dbReference>
<dbReference type="Pfam" id="PF14579">
    <property type="entry name" value="HHH_6"/>
    <property type="match status" value="1"/>
</dbReference>
<dbReference type="InterPro" id="IPR011708">
    <property type="entry name" value="DNA_pol3_alpha_NTPase_dom"/>
</dbReference>
<dbReference type="Proteomes" id="UP000000238">
    <property type="component" value="Chromosome"/>
</dbReference>
<dbReference type="GO" id="GO:0005737">
    <property type="term" value="C:cytoplasm"/>
    <property type="evidence" value="ECO:0007669"/>
    <property type="project" value="UniProtKB-SubCell"/>
</dbReference>
<evidence type="ECO:0000256" key="7">
    <source>
        <dbReference type="ARBA" id="ARBA00022705"/>
    </source>
</evidence>
<evidence type="ECO:0000256" key="5">
    <source>
        <dbReference type="ARBA" id="ARBA00022679"/>
    </source>
</evidence>
<dbReference type="SMART" id="SM00481">
    <property type="entry name" value="POLIIIAc"/>
    <property type="match status" value="1"/>
</dbReference>
<dbReference type="InterPro" id="IPR041931">
    <property type="entry name" value="DNA_pol3_alpha_thumb_dom"/>
</dbReference>
<comment type="subcellular location">
    <subcellularLocation>
        <location evidence="1">Cytoplasm</location>
    </subcellularLocation>
</comment>
<dbReference type="eggNOG" id="COG0587">
    <property type="taxonomic scope" value="Bacteria"/>
</dbReference>
<dbReference type="PANTHER" id="PTHR32294:SF0">
    <property type="entry name" value="DNA POLYMERASE III SUBUNIT ALPHA"/>
    <property type="match status" value="1"/>
</dbReference>
<dbReference type="GO" id="GO:0008408">
    <property type="term" value="F:3'-5' exonuclease activity"/>
    <property type="evidence" value="ECO:0007669"/>
    <property type="project" value="InterPro"/>
</dbReference>
<evidence type="ECO:0000313" key="11">
    <source>
        <dbReference type="EMBL" id="ABC28698.1"/>
    </source>
</evidence>
<dbReference type="NCBIfam" id="TIGR00594">
    <property type="entry name" value="polc"/>
    <property type="match status" value="1"/>
</dbReference>
<dbReference type="EC" id="2.7.7.7" evidence="2"/>
<sequence>MGDFIHLRIHTEFSLVDGLVKVKPLVKKLADMGMPAVAVTDQSNMCCLVKYYKAASGAGVKPIVGADVWVENLDDPLAPFRLTLFARNETGYRNLTELISRGFTEGQSHGRAIMKKDWIAAQAEGLLALSGSKYGDVGQALLAGKQELARERLGVWMEMFPDAYYLELQRTGRINDEECVHASVELALETGCPVVATNDVHFLERDDFEAHEARVCIHEGRTLDDPRRERRFSEEQYLKTAEEMCELFSDIPEAIANTVEIAKRCNVSLRLGKYFLPNYPIPEGMTIDEFFIKVSEEGLEERLATLLKQDDPEYGNKRQSYYDRLKFELDIITQMGFPGYFLIVMDFIKWAKNNGVPVGPGRGSGAGSLVAYALKITDLDPLAYDLLFERFLNPERVSMPDFDVDFCMEGRDRVIAYVAEAYGRNAVSQIITFGTMAAKAVVRDVARVQGRPYSMGDRLSKLIPFEVGMTLAKAYEQEEPLREYLTTDEDAAEIWEMARKLEGVTRNVGKHAGGVVIAPTKLTDFAPLYCDETGSGLVTQFDKDDVEQAGLVKFDFLGLRTLTIVDWAVDIINRQHAEKGQPPLDINFIPLDDAPTFNLLKHGETTAVFQLESRGMKELIRRLMPDCFEDIIALVALFRPGPLQSGMVDDFINRKHGRAELAYPHPDYQLESLKPVLQPTYGIILYQEQVMQIAQVMAGYTLGGADLLRRAMGKKKPEEMAKQKAIFVEGSINQGLEQDLAEKIFDLVEKFAGYGFNKSHSAAYALVSYQTAWLKCHYPAPFMAAVLTADMQNTDKVVTLVEECRRMKLELVLPDVNNSSYTFTVDDKHRIVYGLGAVKGLGEGPVQSILDARKEGGPFRDLFDFCQRVDLRRVNKRALEALVRSGAMDKLGPSRARMMASINEAVRRADQHSRNEDAGMLDLFGEVVPETDPNPYSATEGMQEWSDKERLKLEKETLGLYLTGHPFDEYEQEVRRFVRTPISELRPGKSPQNVAGLVVAVRTMKSKRGGYIGFATLDDRSGRIEVTFFSDAYEQAKEMLHNDRILVVEGVVGEDDYSGGLSVRAKMTSDIGQARLKFAKELILFVHEKDFNNGFIDELGGVLGEHRAEGCPVLINYETETARTRLRLAEDWRVNPSDELIQGLRYLLGKERVQLRYS</sequence>
<dbReference type="FunFam" id="1.10.10.1600:FF:000001">
    <property type="entry name" value="DNA polymerase III subunit alpha"/>
    <property type="match status" value="1"/>
</dbReference>
<dbReference type="GO" id="GO:0003887">
    <property type="term" value="F:DNA-directed DNA polymerase activity"/>
    <property type="evidence" value="ECO:0007669"/>
    <property type="project" value="UniProtKB-KW"/>
</dbReference>
<dbReference type="SUPFAM" id="SSF50249">
    <property type="entry name" value="Nucleic acid-binding proteins"/>
    <property type="match status" value="1"/>
</dbReference>
<dbReference type="Pfam" id="PF02811">
    <property type="entry name" value="PHP"/>
    <property type="match status" value="1"/>
</dbReference>
<dbReference type="SUPFAM" id="SSF89550">
    <property type="entry name" value="PHP domain-like"/>
    <property type="match status" value="1"/>
</dbReference>
<dbReference type="Gene3D" id="2.40.50.140">
    <property type="entry name" value="Nucleic acid-binding proteins"/>
    <property type="match status" value="1"/>
</dbReference>
<keyword evidence="6 11" id="KW-0548">Nucleotidyltransferase</keyword>
<keyword evidence="7" id="KW-0235">DNA replication</keyword>
<dbReference type="GO" id="GO:0006260">
    <property type="term" value="P:DNA replication"/>
    <property type="evidence" value="ECO:0007669"/>
    <property type="project" value="UniProtKB-KW"/>
</dbReference>
<dbReference type="HOGENOM" id="CLU_001600_0_0_6"/>
<dbReference type="InterPro" id="IPR012340">
    <property type="entry name" value="NA-bd_OB-fold"/>
</dbReference>
<dbReference type="CDD" id="cd04485">
    <property type="entry name" value="DnaE_OBF"/>
    <property type="match status" value="1"/>
</dbReference>
<dbReference type="GO" id="GO:0003676">
    <property type="term" value="F:nucleic acid binding"/>
    <property type="evidence" value="ECO:0007669"/>
    <property type="project" value="InterPro"/>
</dbReference>
<gene>
    <name evidence="11" type="primary">dnaE1</name>
    <name evidence="11" type="ordered locus">HCH_01861</name>
</gene>
<dbReference type="InterPro" id="IPR016195">
    <property type="entry name" value="Pol/histidinol_Pase-like"/>
</dbReference>
<dbReference type="Pfam" id="PF17657">
    <property type="entry name" value="DNA_pol3_finger"/>
    <property type="match status" value="1"/>
</dbReference>
<evidence type="ECO:0000256" key="4">
    <source>
        <dbReference type="ARBA" id="ARBA00022490"/>
    </source>
</evidence>
<dbReference type="Pfam" id="PF20914">
    <property type="entry name" value="DNA_pol_IIIA_C"/>
    <property type="match status" value="1"/>
</dbReference>
<feature type="domain" description="Polymerase/histidinol phosphatase N-terminal" evidence="10">
    <location>
        <begin position="5"/>
        <end position="72"/>
    </location>
</feature>
<dbReference type="InterPro" id="IPR003141">
    <property type="entry name" value="Pol/His_phosphatase_N"/>
</dbReference>
<evidence type="ECO:0000256" key="8">
    <source>
        <dbReference type="ARBA" id="ARBA00022932"/>
    </source>
</evidence>
<proteinExistence type="predicted"/>
<evidence type="ECO:0000256" key="9">
    <source>
        <dbReference type="ARBA" id="ARBA00049244"/>
    </source>
</evidence>
<keyword evidence="8" id="KW-0239">DNA-directed DNA polymerase</keyword>
<reference evidence="11 12" key="1">
    <citation type="journal article" date="2005" name="Nucleic Acids Res.">
        <title>Genomic blueprint of Hahella chejuensis, a marine microbe producing an algicidal agent.</title>
        <authorList>
            <person name="Jeong H."/>
            <person name="Yim J.H."/>
            <person name="Lee C."/>
            <person name="Choi S.-H."/>
            <person name="Park Y.K."/>
            <person name="Yoon S.H."/>
            <person name="Hur C.-G."/>
            <person name="Kang H.-Y."/>
            <person name="Kim D."/>
            <person name="Lee H.H."/>
            <person name="Park K.H."/>
            <person name="Park S.-H."/>
            <person name="Park H.-S."/>
            <person name="Lee H.K."/>
            <person name="Oh T.K."/>
            <person name="Kim J.F."/>
        </authorList>
    </citation>
    <scope>NUCLEOTIDE SEQUENCE [LARGE SCALE GENOMIC DNA]</scope>
    <source>
        <strain evidence="11 12">KCTC 2396</strain>
    </source>
</reference>
<keyword evidence="4" id="KW-0963">Cytoplasm</keyword>
<dbReference type="KEGG" id="hch:HCH_01861"/>
<dbReference type="InterPro" id="IPR029460">
    <property type="entry name" value="DNAPol_HHH"/>
</dbReference>
<dbReference type="NCBIfam" id="NF004226">
    <property type="entry name" value="PRK05673.1"/>
    <property type="match status" value="1"/>
</dbReference>
<evidence type="ECO:0000256" key="3">
    <source>
        <dbReference type="ARBA" id="ARBA00019114"/>
    </source>
</evidence>
<dbReference type="Pfam" id="PF01336">
    <property type="entry name" value="tRNA_anti-codon"/>
    <property type="match status" value="1"/>
</dbReference>
<dbReference type="InterPro" id="IPR048472">
    <property type="entry name" value="DNA_pol_IIIA_C"/>
</dbReference>
<dbReference type="Gene3D" id="1.10.10.1600">
    <property type="entry name" value="Bacterial DNA polymerase III alpha subunit, thumb domain"/>
    <property type="match status" value="1"/>
</dbReference>
<dbReference type="Gene3D" id="1.10.150.870">
    <property type="match status" value="1"/>
</dbReference>
<dbReference type="InterPro" id="IPR004805">
    <property type="entry name" value="DnaE2/DnaE/PolC"/>
</dbReference>
<dbReference type="EMBL" id="CP000155">
    <property type="protein sequence ID" value="ABC28698.1"/>
    <property type="molecule type" value="Genomic_DNA"/>
</dbReference>
<evidence type="ECO:0000256" key="6">
    <source>
        <dbReference type="ARBA" id="ARBA00022695"/>
    </source>
</evidence>
<keyword evidence="5 11" id="KW-0808">Transferase</keyword>
<dbReference type="PANTHER" id="PTHR32294">
    <property type="entry name" value="DNA POLYMERASE III SUBUNIT ALPHA"/>
    <property type="match status" value="1"/>
</dbReference>
<dbReference type="OrthoDB" id="9803237at2"/>
<dbReference type="AlphaFoldDB" id="Q2SKX6"/>
<protein>
    <recommendedName>
        <fullName evidence="3">DNA polymerase III subunit alpha</fullName>
        <ecNumber evidence="2">2.7.7.7</ecNumber>
    </recommendedName>
</protein>
<dbReference type="STRING" id="349521.HCH_01861"/>
<name>Q2SKX6_HAHCH</name>
<dbReference type="InterPro" id="IPR049821">
    <property type="entry name" value="PolIIIA_DnaE1_PHP"/>
</dbReference>
<dbReference type="FunFam" id="1.10.150.870:FF:000001">
    <property type="entry name" value="DNA polymerase III subunit alpha"/>
    <property type="match status" value="1"/>
</dbReference>
<evidence type="ECO:0000259" key="10">
    <source>
        <dbReference type="SMART" id="SM00481"/>
    </source>
</evidence>
<dbReference type="RefSeq" id="WP_011395770.1">
    <property type="nucleotide sequence ID" value="NC_007645.1"/>
</dbReference>
<dbReference type="InterPro" id="IPR004013">
    <property type="entry name" value="PHP_dom"/>
</dbReference>
<dbReference type="CDD" id="cd07433">
    <property type="entry name" value="PHP_PolIIIA_DnaE1"/>
    <property type="match status" value="1"/>
</dbReference>
<dbReference type="Gene3D" id="3.20.20.140">
    <property type="entry name" value="Metal-dependent hydrolases"/>
    <property type="match status" value="1"/>
</dbReference>
<dbReference type="Pfam" id="PF07733">
    <property type="entry name" value="DNA_pol3_alpha"/>
    <property type="match status" value="1"/>
</dbReference>
<accession>Q2SKX6</accession>
<keyword evidence="12" id="KW-1185">Reference proteome</keyword>
<evidence type="ECO:0000256" key="1">
    <source>
        <dbReference type="ARBA" id="ARBA00004496"/>
    </source>
</evidence>
<comment type="catalytic activity">
    <reaction evidence="9">
        <text>DNA(n) + a 2'-deoxyribonucleoside 5'-triphosphate = DNA(n+1) + diphosphate</text>
        <dbReference type="Rhea" id="RHEA:22508"/>
        <dbReference type="Rhea" id="RHEA-COMP:17339"/>
        <dbReference type="Rhea" id="RHEA-COMP:17340"/>
        <dbReference type="ChEBI" id="CHEBI:33019"/>
        <dbReference type="ChEBI" id="CHEBI:61560"/>
        <dbReference type="ChEBI" id="CHEBI:173112"/>
        <dbReference type="EC" id="2.7.7.7"/>
    </reaction>
</comment>